<organism evidence="1 2">
    <name type="scientific">Mya arenaria</name>
    <name type="common">Soft-shell clam</name>
    <dbReference type="NCBI Taxonomy" id="6604"/>
    <lineage>
        <taxon>Eukaryota</taxon>
        <taxon>Metazoa</taxon>
        <taxon>Spiralia</taxon>
        <taxon>Lophotrochozoa</taxon>
        <taxon>Mollusca</taxon>
        <taxon>Bivalvia</taxon>
        <taxon>Autobranchia</taxon>
        <taxon>Heteroconchia</taxon>
        <taxon>Euheterodonta</taxon>
        <taxon>Imparidentia</taxon>
        <taxon>Neoheterodontei</taxon>
        <taxon>Myida</taxon>
        <taxon>Myoidea</taxon>
        <taxon>Myidae</taxon>
        <taxon>Mya</taxon>
    </lineage>
</organism>
<keyword evidence="2" id="KW-1185">Reference proteome</keyword>
<protein>
    <submittedName>
        <fullName evidence="1">Uncharacterized protein</fullName>
    </submittedName>
</protein>
<gene>
    <name evidence="1" type="ORF">MAR_011087</name>
</gene>
<dbReference type="Proteomes" id="UP001164746">
    <property type="component" value="Chromosome 14"/>
</dbReference>
<name>A0ABY7FT36_MYAAR</name>
<evidence type="ECO:0000313" key="2">
    <source>
        <dbReference type="Proteomes" id="UP001164746"/>
    </source>
</evidence>
<proteinExistence type="predicted"/>
<accession>A0ABY7FT36</accession>
<sequence>MLQALGIIDKLITGAFWREIKRKRNILDLNLLLEVFKLKLEGYLKKNSSALLEGETDEMLAKYEVYHLLFEFENATVKIYTQMALELATGGMLLNLEQQVKY</sequence>
<dbReference type="EMBL" id="CP111025">
    <property type="protein sequence ID" value="WAR25383.1"/>
    <property type="molecule type" value="Genomic_DNA"/>
</dbReference>
<reference evidence="1" key="1">
    <citation type="submission" date="2022-11" db="EMBL/GenBank/DDBJ databases">
        <title>Centuries of genome instability and evolution in soft-shell clam transmissible cancer (bioRxiv).</title>
        <authorList>
            <person name="Hart S.F.M."/>
            <person name="Yonemitsu M.A."/>
            <person name="Giersch R.M."/>
            <person name="Beal B.F."/>
            <person name="Arriagada G."/>
            <person name="Davis B.W."/>
            <person name="Ostrander E.A."/>
            <person name="Goff S.P."/>
            <person name="Metzger M.J."/>
        </authorList>
    </citation>
    <scope>NUCLEOTIDE SEQUENCE</scope>
    <source>
        <strain evidence="1">MELC-2E11</strain>
        <tissue evidence="1">Siphon/mantle</tissue>
    </source>
</reference>
<evidence type="ECO:0000313" key="1">
    <source>
        <dbReference type="EMBL" id="WAR25383.1"/>
    </source>
</evidence>